<accession>A0A8S5MB61</accession>
<protein>
    <submittedName>
        <fullName evidence="1">Uncharacterized protein</fullName>
    </submittedName>
</protein>
<dbReference type="EMBL" id="BK014866">
    <property type="protein sequence ID" value="DAD79470.1"/>
    <property type="molecule type" value="Genomic_DNA"/>
</dbReference>
<organism evidence="1">
    <name type="scientific">Myoviridae sp. cth2T2</name>
    <dbReference type="NCBI Taxonomy" id="2826683"/>
    <lineage>
        <taxon>Viruses</taxon>
        <taxon>Duplodnaviria</taxon>
        <taxon>Heunggongvirae</taxon>
        <taxon>Uroviricota</taxon>
        <taxon>Caudoviricetes</taxon>
    </lineage>
</organism>
<proteinExistence type="predicted"/>
<sequence>MGIMKVEGINFVDEEVRKMKKKEFIAKHKVLFSDRTEAEKENILSDIYDRIVGVRSPLEDTI</sequence>
<name>A0A8S5MB61_9CAUD</name>
<reference evidence="1" key="1">
    <citation type="journal article" date="2021" name="Proc. Natl. Acad. Sci. U.S.A.">
        <title>A Catalog of Tens of Thousands of Viruses from Human Metagenomes Reveals Hidden Associations with Chronic Diseases.</title>
        <authorList>
            <person name="Tisza M.J."/>
            <person name="Buck C.B."/>
        </authorList>
    </citation>
    <scope>NUCLEOTIDE SEQUENCE</scope>
    <source>
        <strain evidence="1">Cth2T2</strain>
    </source>
</reference>
<evidence type="ECO:0000313" key="1">
    <source>
        <dbReference type="EMBL" id="DAD79470.1"/>
    </source>
</evidence>